<reference evidence="2" key="1">
    <citation type="journal article" date="2023" name="bioRxiv">
        <title>Improved chromosome-level genome assembly for marigold (Tagetes erecta).</title>
        <authorList>
            <person name="Jiang F."/>
            <person name="Yuan L."/>
            <person name="Wang S."/>
            <person name="Wang H."/>
            <person name="Xu D."/>
            <person name="Wang A."/>
            <person name="Fan W."/>
        </authorList>
    </citation>
    <scope>NUCLEOTIDE SEQUENCE</scope>
    <source>
        <strain evidence="2">WSJ</strain>
        <tissue evidence="2">Leaf</tissue>
    </source>
</reference>
<gene>
    <name evidence="2" type="ORF">QVD17_19417</name>
</gene>
<proteinExistence type="predicted"/>
<feature type="region of interest" description="Disordered" evidence="1">
    <location>
        <begin position="67"/>
        <end position="97"/>
    </location>
</feature>
<sequence length="97" mass="10766">MASQEKSVSTSMPSLSSMPMPTSFLVLAELPDTDIKAEAFLDLDPSVRTFKDRIQDLVEEASFTSSFTMPKKAPPLSIKEKRSLEGELQATETRLQE</sequence>
<comment type="caution">
    <text evidence="2">The sequence shown here is derived from an EMBL/GenBank/DDBJ whole genome shotgun (WGS) entry which is preliminary data.</text>
</comment>
<accession>A0AAD8KQX9</accession>
<name>A0AAD8KQX9_TARER</name>
<evidence type="ECO:0000313" key="2">
    <source>
        <dbReference type="EMBL" id="KAK1424105.1"/>
    </source>
</evidence>
<organism evidence="2 3">
    <name type="scientific">Tagetes erecta</name>
    <name type="common">African marigold</name>
    <dbReference type="NCBI Taxonomy" id="13708"/>
    <lineage>
        <taxon>Eukaryota</taxon>
        <taxon>Viridiplantae</taxon>
        <taxon>Streptophyta</taxon>
        <taxon>Embryophyta</taxon>
        <taxon>Tracheophyta</taxon>
        <taxon>Spermatophyta</taxon>
        <taxon>Magnoliopsida</taxon>
        <taxon>eudicotyledons</taxon>
        <taxon>Gunneridae</taxon>
        <taxon>Pentapetalae</taxon>
        <taxon>asterids</taxon>
        <taxon>campanulids</taxon>
        <taxon>Asterales</taxon>
        <taxon>Asteraceae</taxon>
        <taxon>Asteroideae</taxon>
        <taxon>Heliantheae alliance</taxon>
        <taxon>Tageteae</taxon>
        <taxon>Tagetes</taxon>
    </lineage>
</organism>
<dbReference type="EMBL" id="JAUHHV010000005">
    <property type="protein sequence ID" value="KAK1424105.1"/>
    <property type="molecule type" value="Genomic_DNA"/>
</dbReference>
<dbReference type="Proteomes" id="UP001229421">
    <property type="component" value="Unassembled WGS sequence"/>
</dbReference>
<keyword evidence="3" id="KW-1185">Reference proteome</keyword>
<dbReference type="AlphaFoldDB" id="A0AAD8KQX9"/>
<evidence type="ECO:0000313" key="3">
    <source>
        <dbReference type="Proteomes" id="UP001229421"/>
    </source>
</evidence>
<evidence type="ECO:0000256" key="1">
    <source>
        <dbReference type="SAM" id="MobiDB-lite"/>
    </source>
</evidence>
<protein>
    <submittedName>
        <fullName evidence="2">Uncharacterized protein</fullName>
    </submittedName>
</protein>